<dbReference type="EMBL" id="JAKOGI010001247">
    <property type="protein sequence ID" value="KAJ8426721.1"/>
    <property type="molecule type" value="Genomic_DNA"/>
</dbReference>
<feature type="compositionally biased region" description="Basic and acidic residues" evidence="1">
    <location>
        <begin position="86"/>
        <end position="96"/>
    </location>
</feature>
<accession>A0A9Q1GWK5</accession>
<evidence type="ECO:0000313" key="3">
    <source>
        <dbReference type="Proteomes" id="UP001153076"/>
    </source>
</evidence>
<sequence length="209" mass="23189">MGTGRPLFLGCLLFGKIPPGRTQLDDRIRGAGARRKFMLKLGARRAQIEAALESAGFGTLYYALQGVVDLTDRSNTRKNLMNNDEQWARHSPDQRSRPTSPMRGHVLPPEVEITQFYTQHRILMEGPFGFIWVIKNMFGHKGPVLLNLEDVILAGLKMVMYDDPPHHSWAPRGNPHTGVGASHALVDSKYASGYADYLSGGSNIGFLDN</sequence>
<organism evidence="2 3">
    <name type="scientific">Carnegiea gigantea</name>
    <dbReference type="NCBI Taxonomy" id="171969"/>
    <lineage>
        <taxon>Eukaryota</taxon>
        <taxon>Viridiplantae</taxon>
        <taxon>Streptophyta</taxon>
        <taxon>Embryophyta</taxon>
        <taxon>Tracheophyta</taxon>
        <taxon>Spermatophyta</taxon>
        <taxon>Magnoliopsida</taxon>
        <taxon>eudicotyledons</taxon>
        <taxon>Gunneridae</taxon>
        <taxon>Pentapetalae</taxon>
        <taxon>Caryophyllales</taxon>
        <taxon>Cactineae</taxon>
        <taxon>Cactaceae</taxon>
        <taxon>Cactoideae</taxon>
        <taxon>Echinocereeae</taxon>
        <taxon>Carnegiea</taxon>
    </lineage>
</organism>
<gene>
    <name evidence="2" type="ORF">Cgig2_004220</name>
</gene>
<feature type="region of interest" description="Disordered" evidence="1">
    <location>
        <begin position="80"/>
        <end position="106"/>
    </location>
</feature>
<reference evidence="2" key="1">
    <citation type="submission" date="2022-04" db="EMBL/GenBank/DDBJ databases">
        <title>Carnegiea gigantea Genome sequencing and assembly v2.</title>
        <authorList>
            <person name="Copetti D."/>
            <person name="Sanderson M.J."/>
            <person name="Burquez A."/>
            <person name="Wojciechowski M.F."/>
        </authorList>
    </citation>
    <scope>NUCLEOTIDE SEQUENCE</scope>
    <source>
        <strain evidence="2">SGP5-SGP5p</strain>
        <tissue evidence="2">Aerial part</tissue>
    </source>
</reference>
<dbReference type="AlphaFoldDB" id="A0A9Q1GWK5"/>
<comment type="caution">
    <text evidence="2">The sequence shown here is derived from an EMBL/GenBank/DDBJ whole genome shotgun (WGS) entry which is preliminary data.</text>
</comment>
<evidence type="ECO:0000313" key="2">
    <source>
        <dbReference type="EMBL" id="KAJ8426721.1"/>
    </source>
</evidence>
<keyword evidence="3" id="KW-1185">Reference proteome</keyword>
<name>A0A9Q1GWK5_9CARY</name>
<proteinExistence type="predicted"/>
<evidence type="ECO:0000256" key="1">
    <source>
        <dbReference type="SAM" id="MobiDB-lite"/>
    </source>
</evidence>
<dbReference type="Proteomes" id="UP001153076">
    <property type="component" value="Unassembled WGS sequence"/>
</dbReference>
<protein>
    <submittedName>
        <fullName evidence="2">Uncharacterized protein</fullName>
    </submittedName>
</protein>